<dbReference type="PANTHER" id="PTHR11465:SF9">
    <property type="entry name" value="CATALASE"/>
    <property type="match status" value="1"/>
</dbReference>
<dbReference type="InterPro" id="IPR024711">
    <property type="entry name" value="Catalase_clade1/3"/>
</dbReference>
<dbReference type="GO" id="GO:0042542">
    <property type="term" value="P:response to hydrogen peroxide"/>
    <property type="evidence" value="ECO:0007669"/>
    <property type="project" value="TreeGrafter"/>
</dbReference>
<dbReference type="SUPFAM" id="SSF56634">
    <property type="entry name" value="Heme-dependent catalase-like"/>
    <property type="match status" value="1"/>
</dbReference>
<dbReference type="InterPro" id="IPR010582">
    <property type="entry name" value="Catalase_immune_responsive"/>
</dbReference>
<feature type="binding site" description="axial binding residue" evidence="8">
    <location>
        <position position="361"/>
    </location>
    <ligand>
        <name>heme</name>
        <dbReference type="ChEBI" id="CHEBI:30413"/>
    </ligand>
    <ligandPart>
        <name>Fe</name>
        <dbReference type="ChEBI" id="CHEBI:18248"/>
    </ligandPart>
</feature>
<evidence type="ECO:0000256" key="5">
    <source>
        <dbReference type="ARBA" id="ARBA00023002"/>
    </source>
</evidence>
<feature type="compositionally biased region" description="Basic and acidic residues" evidence="9">
    <location>
        <begin position="380"/>
        <end position="396"/>
    </location>
</feature>
<keyword evidence="2" id="KW-0575">Peroxidase</keyword>
<dbReference type="PANTHER" id="PTHR11465">
    <property type="entry name" value="CATALASE"/>
    <property type="match status" value="1"/>
</dbReference>
<dbReference type="Pfam" id="PF00199">
    <property type="entry name" value="Catalase"/>
    <property type="match status" value="1"/>
</dbReference>
<evidence type="ECO:0000256" key="6">
    <source>
        <dbReference type="ARBA" id="ARBA00023004"/>
    </source>
</evidence>
<dbReference type="InterPro" id="IPR020835">
    <property type="entry name" value="Catalase_sf"/>
</dbReference>
<dbReference type="InterPro" id="IPR018028">
    <property type="entry name" value="Catalase"/>
</dbReference>
<sequence>MRTFLLVVLVSALCSLSVSTKKLETVSANYTRADGVPIYDIFSSQTAGRNGPVVLQDVNFIEEIQHVNRERIPERIVHAKGAGAFGYFICTNDLSEFTQANVLSNVGEKTSVAVRFSRVFGGRGEADTVRDIRGFAIKFFTDQGNWDLVAINFPNFWIRDTMRFPSLIHVINRNPVSNLYDPAMLWDFLTLLPETLTMILRVYSDEGIPMGYRNIDGHSVNSFALTRPDGKLTYVKFNLKSNQGVKNIPPNEARVTAGVDPDLYSRDLFNNIEKGNFPSWNITVDLLTPENARKMPWNPFDATKIWPKRLVKTVPVGTLVLDQNPSNFFADVEQLSFWPGRLIPGIEPTTDRLLQGRLFAYNDAAMYRLGVNNQLLPVNRPRDPVANRERDGKGRCDGNQGGAPSYYPNSFNYPRGHSQYRLAPTASGFPTKHYNNTDDDNYSVPALIWNSLGVTEKNSIASNIANDLSRTPRSIQYRALENFYKASPDWEARVAALLSIPGYTSLGASESG</sequence>
<evidence type="ECO:0000259" key="11">
    <source>
        <dbReference type="SMART" id="SM01060"/>
    </source>
</evidence>
<dbReference type="GO" id="GO:0005739">
    <property type="term" value="C:mitochondrion"/>
    <property type="evidence" value="ECO:0007669"/>
    <property type="project" value="TreeGrafter"/>
</dbReference>
<dbReference type="Gene3D" id="2.40.180.10">
    <property type="entry name" value="Catalase core domain"/>
    <property type="match status" value="1"/>
</dbReference>
<comment type="similarity">
    <text evidence="1">Belongs to the catalase family.</text>
</comment>
<dbReference type="Pfam" id="PF06628">
    <property type="entry name" value="Catalase-rel"/>
    <property type="match status" value="1"/>
</dbReference>
<dbReference type="OrthoDB" id="6880011at2759"/>
<keyword evidence="4 8" id="KW-0479">Metal-binding</keyword>
<keyword evidence="6 8" id="KW-0408">Iron</keyword>
<evidence type="ECO:0000256" key="4">
    <source>
        <dbReference type="ARBA" id="ARBA00022723"/>
    </source>
</evidence>
<evidence type="ECO:0000256" key="8">
    <source>
        <dbReference type="PIRSR" id="PIRSR038928-2"/>
    </source>
</evidence>
<keyword evidence="5" id="KW-0560">Oxidoreductase</keyword>
<evidence type="ECO:0000256" key="3">
    <source>
        <dbReference type="ARBA" id="ARBA00022617"/>
    </source>
</evidence>
<accession>A0A6A4IZJ7</accession>
<comment type="cofactor">
    <cofactor evidence="8">
        <name>heme</name>
        <dbReference type="ChEBI" id="CHEBI:30413"/>
    </cofactor>
</comment>
<feature type="region of interest" description="Disordered" evidence="9">
    <location>
        <begin position="380"/>
        <end position="407"/>
    </location>
</feature>
<evidence type="ECO:0000256" key="9">
    <source>
        <dbReference type="SAM" id="MobiDB-lite"/>
    </source>
</evidence>
<feature type="chain" id="PRO_5043826038" description="Catalase core domain-containing protein" evidence="10">
    <location>
        <begin position="21"/>
        <end position="512"/>
    </location>
</feature>
<dbReference type="GO" id="GO:0005777">
    <property type="term" value="C:peroxisome"/>
    <property type="evidence" value="ECO:0007669"/>
    <property type="project" value="TreeGrafter"/>
</dbReference>
<dbReference type="Proteomes" id="UP000466442">
    <property type="component" value="Linkage Group LG12"/>
</dbReference>
<evidence type="ECO:0000256" key="1">
    <source>
        <dbReference type="ARBA" id="ARBA00005329"/>
    </source>
</evidence>
<feature type="signal peptide" evidence="10">
    <location>
        <begin position="1"/>
        <end position="20"/>
    </location>
</feature>
<dbReference type="PIRSF" id="PIRSF038928">
    <property type="entry name" value="Catalase_clade1-3"/>
    <property type="match status" value="1"/>
</dbReference>
<reference evidence="12" key="1">
    <citation type="journal article" date="2021" name="Mol. Ecol. Resour.">
        <title>Apolygus lucorum genome provides insights into omnivorousness and mesophyll feeding.</title>
        <authorList>
            <person name="Liu Y."/>
            <person name="Liu H."/>
            <person name="Wang H."/>
            <person name="Huang T."/>
            <person name="Liu B."/>
            <person name="Yang B."/>
            <person name="Yin L."/>
            <person name="Li B."/>
            <person name="Zhang Y."/>
            <person name="Zhang S."/>
            <person name="Jiang F."/>
            <person name="Zhang X."/>
            <person name="Ren Y."/>
            <person name="Wang B."/>
            <person name="Wang S."/>
            <person name="Lu Y."/>
            <person name="Wu K."/>
            <person name="Fan W."/>
            <person name="Wang G."/>
        </authorList>
    </citation>
    <scope>NUCLEOTIDE SEQUENCE</scope>
    <source>
        <strain evidence="12">12Hb</strain>
    </source>
</reference>
<evidence type="ECO:0000256" key="2">
    <source>
        <dbReference type="ARBA" id="ARBA00022559"/>
    </source>
</evidence>
<protein>
    <recommendedName>
        <fullName evidence="11">Catalase core domain-containing protein</fullName>
    </recommendedName>
</protein>
<dbReference type="GO" id="GO:0042744">
    <property type="term" value="P:hydrogen peroxide catabolic process"/>
    <property type="evidence" value="ECO:0007669"/>
    <property type="project" value="UniProtKB-KW"/>
</dbReference>
<keyword evidence="3 8" id="KW-0349">Heme</keyword>
<dbReference type="PROSITE" id="PS51402">
    <property type="entry name" value="CATALASE_3"/>
    <property type="match status" value="1"/>
</dbReference>
<evidence type="ECO:0000313" key="13">
    <source>
        <dbReference type="Proteomes" id="UP000466442"/>
    </source>
</evidence>
<dbReference type="GO" id="GO:0020037">
    <property type="term" value="F:heme binding"/>
    <property type="evidence" value="ECO:0007669"/>
    <property type="project" value="InterPro"/>
</dbReference>
<keyword evidence="13" id="KW-1185">Reference proteome</keyword>
<dbReference type="GO" id="GO:0046872">
    <property type="term" value="F:metal ion binding"/>
    <property type="evidence" value="ECO:0007669"/>
    <property type="project" value="UniProtKB-KW"/>
</dbReference>
<dbReference type="InterPro" id="IPR011614">
    <property type="entry name" value="Catalase_core"/>
</dbReference>
<proteinExistence type="inferred from homology"/>
<feature type="domain" description="Catalase core" evidence="11">
    <location>
        <begin position="31"/>
        <end position="415"/>
    </location>
</feature>
<dbReference type="AlphaFoldDB" id="A0A6A4IZJ7"/>
<dbReference type="EMBL" id="WIXP02000012">
    <property type="protein sequence ID" value="KAF6201627.1"/>
    <property type="molecule type" value="Genomic_DNA"/>
</dbReference>
<keyword evidence="10" id="KW-0732">Signal</keyword>
<comment type="caution">
    <text evidence="12">The sequence shown here is derived from an EMBL/GenBank/DDBJ whole genome shotgun (WGS) entry which is preliminary data.</text>
</comment>
<name>A0A6A4IZJ7_APOLU</name>
<gene>
    <name evidence="12" type="ORF">GE061_004020</name>
</gene>
<evidence type="ECO:0000256" key="7">
    <source>
        <dbReference type="ARBA" id="ARBA00023324"/>
    </source>
</evidence>
<dbReference type="GO" id="GO:0004096">
    <property type="term" value="F:catalase activity"/>
    <property type="evidence" value="ECO:0007669"/>
    <property type="project" value="UniProtKB-EC"/>
</dbReference>
<evidence type="ECO:0000256" key="10">
    <source>
        <dbReference type="SAM" id="SignalP"/>
    </source>
</evidence>
<organism evidence="12 13">
    <name type="scientific">Apolygus lucorum</name>
    <name type="common">Small green plant bug</name>
    <name type="synonym">Lygocoris lucorum</name>
    <dbReference type="NCBI Taxonomy" id="248454"/>
    <lineage>
        <taxon>Eukaryota</taxon>
        <taxon>Metazoa</taxon>
        <taxon>Ecdysozoa</taxon>
        <taxon>Arthropoda</taxon>
        <taxon>Hexapoda</taxon>
        <taxon>Insecta</taxon>
        <taxon>Pterygota</taxon>
        <taxon>Neoptera</taxon>
        <taxon>Paraneoptera</taxon>
        <taxon>Hemiptera</taxon>
        <taxon>Heteroptera</taxon>
        <taxon>Panheteroptera</taxon>
        <taxon>Cimicomorpha</taxon>
        <taxon>Miridae</taxon>
        <taxon>Mirini</taxon>
        <taxon>Apolygus</taxon>
    </lineage>
</organism>
<evidence type="ECO:0000313" key="12">
    <source>
        <dbReference type="EMBL" id="KAF6201627.1"/>
    </source>
</evidence>
<dbReference type="SMART" id="SM01060">
    <property type="entry name" value="Catalase"/>
    <property type="match status" value="1"/>
</dbReference>
<dbReference type="PRINTS" id="PR00067">
    <property type="entry name" value="CATALASE"/>
</dbReference>
<keyword evidence="7" id="KW-0376">Hydrogen peroxide</keyword>